<dbReference type="AlphaFoldDB" id="A0A1H2SKT4"/>
<reference evidence="2" key="1">
    <citation type="submission" date="2016-10" db="EMBL/GenBank/DDBJ databases">
        <authorList>
            <person name="Varghese N."/>
            <person name="Submissions S."/>
        </authorList>
    </citation>
    <scope>NUCLEOTIDE SEQUENCE [LARGE SCALE GENOMIC DNA]</scope>
    <source>
        <strain evidence="2">CGMCC 4.3530</strain>
    </source>
</reference>
<dbReference type="EMBL" id="FNOK01000002">
    <property type="protein sequence ID" value="SDW32127.1"/>
    <property type="molecule type" value="Genomic_DNA"/>
</dbReference>
<dbReference type="RefSeq" id="WP_093260943.1">
    <property type="nucleotide sequence ID" value="NZ_FNOK01000002.1"/>
</dbReference>
<evidence type="ECO:0008006" key="3">
    <source>
        <dbReference type="Google" id="ProtNLM"/>
    </source>
</evidence>
<evidence type="ECO:0000313" key="2">
    <source>
        <dbReference type="Proteomes" id="UP000199529"/>
    </source>
</evidence>
<accession>A0A1H2SKT4</accession>
<dbReference type="Proteomes" id="UP000199529">
    <property type="component" value="Unassembled WGS sequence"/>
</dbReference>
<organism evidence="1 2">
    <name type="scientific">Saccharopolyspora shandongensis</name>
    <dbReference type="NCBI Taxonomy" id="418495"/>
    <lineage>
        <taxon>Bacteria</taxon>
        <taxon>Bacillati</taxon>
        <taxon>Actinomycetota</taxon>
        <taxon>Actinomycetes</taxon>
        <taxon>Pseudonocardiales</taxon>
        <taxon>Pseudonocardiaceae</taxon>
        <taxon>Saccharopolyspora</taxon>
    </lineage>
</organism>
<gene>
    <name evidence="1" type="ORF">SAMN05216215_1002248</name>
</gene>
<evidence type="ECO:0000313" key="1">
    <source>
        <dbReference type="EMBL" id="SDW32127.1"/>
    </source>
</evidence>
<sequence>MFEQFLDAYRLTATDGGQEVLDSVHPVLAPLFSQLGGSTFDDGLYRVHTPASAAVIDGFVVDAFPELDGRVACFGFDWLGQQWAIDTGSGSPGDPHVLLINPNTAEVSPFPIAFSRFHDEVFVDIKDLGERHLGEWAAEYPGQLPLAFDECVGNRIPIFAGGADSFENMSKQDVRVLWGTHSQILAQLR</sequence>
<proteinExistence type="predicted"/>
<dbReference type="OrthoDB" id="2988179at2"/>
<protein>
    <recommendedName>
        <fullName evidence="3">T6SS immunity protein Tdi1 C-terminal domain-containing protein</fullName>
    </recommendedName>
</protein>
<name>A0A1H2SKT4_9PSEU</name>
<keyword evidence="2" id="KW-1185">Reference proteome</keyword>